<protein>
    <submittedName>
        <fullName evidence="1">Por secretion system C-terminal sorting domain protein</fullName>
    </submittedName>
</protein>
<dbReference type="EMBL" id="AWET01000044">
    <property type="protein sequence ID" value="ERJ99119.1"/>
    <property type="molecule type" value="Genomic_DNA"/>
</dbReference>
<dbReference type="Gene3D" id="3.40.390.10">
    <property type="entry name" value="Collagenase (Catalytic Domain)"/>
    <property type="match status" value="1"/>
</dbReference>
<dbReference type="AlphaFoldDB" id="U2MBR0"/>
<dbReference type="GO" id="GO:0008237">
    <property type="term" value="F:metallopeptidase activity"/>
    <property type="evidence" value="ECO:0007669"/>
    <property type="project" value="InterPro"/>
</dbReference>
<sequence length="381" mass="43289">MGHVLFLWHTHHGTVKEISNDNQCAELVDGSNATTCGDYVEDTPADPLISNTDPRNCEWHGSERDANGDLYKPDTHLIMSYTPASCMEYFSQGQAGRMRNAIETLPHLQKVIVKVSTSISGPSKICDQGVYSIERLPIDATIQWGTEDDGVKLTAGQGTNTATFSWNKNGYSTITARIEYEGEIYLIKKRIQVGVYPMSFELYDETHHQTVSRGKVNTLYYFYVPGGSTNGNDYRWWIISKNSDPRDSINYMGGDKLYFVASQSGPYQVYLSYKRDCGIWSDKLCNVYYFDDNSVNFQLIQEQNTDVITLQFDTVYDASVREVRSKSSKYEIQLWSSRGMINKFKTDQLTFQIPIGDLTSGIYFIRVIKNGQVSAKKFIKK</sequence>
<reference evidence="1 2" key="1">
    <citation type="submission" date="2013-08" db="EMBL/GenBank/DDBJ databases">
        <authorList>
            <person name="Durkin A.S."/>
            <person name="Haft D.R."/>
            <person name="McCorrison J."/>
            <person name="Torralba M."/>
            <person name="Gillis M."/>
            <person name="Haft D.H."/>
            <person name="Methe B."/>
            <person name="Sutton G."/>
            <person name="Nelson K.E."/>
        </authorList>
    </citation>
    <scope>NUCLEOTIDE SEQUENCE [LARGE SCALE GENOMIC DNA]</scope>
    <source>
        <strain evidence="1 2">F0068</strain>
    </source>
</reference>
<comment type="caution">
    <text evidence="1">The sequence shown here is derived from an EMBL/GenBank/DDBJ whole genome shotgun (WGS) entry which is preliminary data.</text>
</comment>
<dbReference type="PATRIC" id="fig|1081904.3.peg.1930"/>
<organism evidence="1 2">
    <name type="scientific">Hoylesella pleuritidis F0068</name>
    <dbReference type="NCBI Taxonomy" id="1081904"/>
    <lineage>
        <taxon>Bacteria</taxon>
        <taxon>Pseudomonadati</taxon>
        <taxon>Bacteroidota</taxon>
        <taxon>Bacteroidia</taxon>
        <taxon>Bacteroidales</taxon>
        <taxon>Prevotellaceae</taxon>
        <taxon>Hoylesella</taxon>
    </lineage>
</organism>
<gene>
    <name evidence="1" type="ORF">HMPREF1218_1153</name>
</gene>
<evidence type="ECO:0000313" key="2">
    <source>
        <dbReference type="Proteomes" id="UP000016600"/>
    </source>
</evidence>
<dbReference type="Proteomes" id="UP000016600">
    <property type="component" value="Unassembled WGS sequence"/>
</dbReference>
<proteinExistence type="predicted"/>
<evidence type="ECO:0000313" key="1">
    <source>
        <dbReference type="EMBL" id="ERJ99119.1"/>
    </source>
</evidence>
<name>U2MBR0_9BACT</name>
<dbReference type="InterPro" id="IPR026444">
    <property type="entry name" value="Secre_tail"/>
</dbReference>
<keyword evidence="2" id="KW-1185">Reference proteome</keyword>
<dbReference type="NCBIfam" id="TIGR04183">
    <property type="entry name" value="Por_Secre_tail"/>
    <property type="match status" value="1"/>
</dbReference>
<accession>U2MBR0</accession>
<dbReference type="InterPro" id="IPR024079">
    <property type="entry name" value="MetalloPept_cat_dom_sf"/>
</dbReference>